<evidence type="ECO:0000256" key="1">
    <source>
        <dbReference type="ARBA" id="ARBA00004141"/>
    </source>
</evidence>
<feature type="transmembrane region" description="Helical" evidence="5">
    <location>
        <begin position="174"/>
        <end position="193"/>
    </location>
</feature>
<dbReference type="InterPro" id="IPR009914">
    <property type="entry name" value="DPM2"/>
</dbReference>
<dbReference type="GO" id="GO:0005789">
    <property type="term" value="C:endoplasmic reticulum membrane"/>
    <property type="evidence" value="ECO:0007669"/>
    <property type="project" value="UniProtKB-SubCell"/>
</dbReference>
<dbReference type="GO" id="GO:0180047">
    <property type="term" value="P:dolichol phosphate mannose biosynthetic process"/>
    <property type="evidence" value="ECO:0007669"/>
    <property type="project" value="InterPro"/>
</dbReference>
<evidence type="ECO:0000313" key="7">
    <source>
        <dbReference type="Proteomes" id="UP000494165"/>
    </source>
</evidence>
<comment type="subunit">
    <text evidence="5">Component of the dolichol-phosphate mannose (DPM) synthase complex.</text>
</comment>
<evidence type="ECO:0000313" key="6">
    <source>
        <dbReference type="EMBL" id="CAB3371335.1"/>
    </source>
</evidence>
<sequence length="201" mass="22800">MSSVVWKNLQLFDCAEERNTEGKKSGKEVIISAVRCGVKKSRRKARDEQFKQKSTILGSKGLLLPSLKHSGPKFDEENEDQIVQENLSRLQSLSQISAIDLKIAVKILERTTKRIAERSCEQKKITSTLFTEADFVSVLLVYYTLWIVGLPFAGPDDLFTRLFPNPWYALVVPAYSGLVFISSLTLFTVYSIYHNTLNVDF</sequence>
<feature type="transmembrane region" description="Helical" evidence="5">
    <location>
        <begin position="133"/>
        <end position="154"/>
    </location>
</feature>
<dbReference type="Pfam" id="PF07297">
    <property type="entry name" value="DPM2"/>
    <property type="match status" value="1"/>
</dbReference>
<reference evidence="6 7" key="1">
    <citation type="submission" date="2020-04" db="EMBL/GenBank/DDBJ databases">
        <authorList>
            <person name="Alioto T."/>
            <person name="Alioto T."/>
            <person name="Gomez Garrido J."/>
        </authorList>
    </citation>
    <scope>NUCLEOTIDE SEQUENCE [LARGE SCALE GENOMIC DNA]</scope>
</reference>
<keyword evidence="4 5" id="KW-0472">Membrane</keyword>
<proteinExistence type="inferred from homology"/>
<evidence type="ECO:0000256" key="3">
    <source>
        <dbReference type="ARBA" id="ARBA00022989"/>
    </source>
</evidence>
<organism evidence="6 7">
    <name type="scientific">Cloeon dipterum</name>
    <dbReference type="NCBI Taxonomy" id="197152"/>
    <lineage>
        <taxon>Eukaryota</taxon>
        <taxon>Metazoa</taxon>
        <taxon>Ecdysozoa</taxon>
        <taxon>Arthropoda</taxon>
        <taxon>Hexapoda</taxon>
        <taxon>Insecta</taxon>
        <taxon>Pterygota</taxon>
        <taxon>Palaeoptera</taxon>
        <taxon>Ephemeroptera</taxon>
        <taxon>Pisciforma</taxon>
        <taxon>Baetidae</taxon>
        <taxon>Cloeon</taxon>
    </lineage>
</organism>
<gene>
    <name evidence="6" type="ORF">CLODIP_2_CD05933</name>
</gene>
<keyword evidence="7" id="KW-1185">Reference proteome</keyword>
<name>A0A8S1CNT5_9INSE</name>
<evidence type="ECO:0000256" key="5">
    <source>
        <dbReference type="RuleBase" id="RU365084"/>
    </source>
</evidence>
<keyword evidence="5" id="KW-0256">Endoplasmic reticulum</keyword>
<dbReference type="Proteomes" id="UP000494165">
    <property type="component" value="Unassembled WGS sequence"/>
</dbReference>
<comment type="function">
    <text evidence="5">Regulatory subunit of the dolichol-phosphate mannose (DPM) synthase complex; essential for the ER localization.</text>
</comment>
<protein>
    <recommendedName>
        <fullName evidence="5">Dolichol phosphate-mannose biosynthesis regulatory protein</fullName>
    </recommendedName>
</protein>
<comment type="pathway">
    <text evidence="5">Protein modification; protein glycosylation.</text>
</comment>
<accession>A0A8S1CNT5</accession>
<comment type="similarity">
    <text evidence="5">Belongs to the DPM2 family.</text>
</comment>
<dbReference type="AlphaFoldDB" id="A0A8S1CNT5"/>
<dbReference type="OrthoDB" id="6493910at2759"/>
<evidence type="ECO:0000256" key="2">
    <source>
        <dbReference type="ARBA" id="ARBA00022692"/>
    </source>
</evidence>
<evidence type="ECO:0000256" key="4">
    <source>
        <dbReference type="ARBA" id="ARBA00023136"/>
    </source>
</evidence>
<dbReference type="GO" id="GO:0030234">
    <property type="term" value="F:enzyme regulator activity"/>
    <property type="evidence" value="ECO:0007669"/>
    <property type="project" value="UniProtKB-UniRule"/>
</dbReference>
<dbReference type="EMBL" id="CADEPI010000060">
    <property type="protein sequence ID" value="CAB3371335.1"/>
    <property type="molecule type" value="Genomic_DNA"/>
</dbReference>
<keyword evidence="2 5" id="KW-0812">Transmembrane</keyword>
<comment type="caution">
    <text evidence="6">The sequence shown here is derived from an EMBL/GenBank/DDBJ whole genome shotgun (WGS) entry which is preliminary data.</text>
</comment>
<keyword evidence="3 5" id="KW-1133">Transmembrane helix</keyword>
<comment type="subcellular location">
    <subcellularLocation>
        <location evidence="5">Endoplasmic reticulum membrane</location>
        <topology evidence="5">Multi-pass membrane protein</topology>
    </subcellularLocation>
    <subcellularLocation>
        <location evidence="1">Membrane</location>
        <topology evidence="1">Multi-pass membrane protein</topology>
    </subcellularLocation>
</comment>